<dbReference type="Proteomes" id="UP000030744">
    <property type="component" value="Unassembled WGS sequence"/>
</dbReference>
<feature type="region of interest" description="Disordered" evidence="1">
    <location>
        <begin position="160"/>
        <end position="302"/>
    </location>
</feature>
<dbReference type="OrthoDB" id="349165at2759"/>
<reference evidence="3" key="2">
    <citation type="submission" date="2013-10" db="EMBL/GenBank/DDBJ databases">
        <authorList>
            <person name="Aslett M."/>
        </authorList>
    </citation>
    <scope>NUCLEOTIDE SEQUENCE [LARGE SCALE GENOMIC DNA]</scope>
    <source>
        <strain evidence="3">Houghton</strain>
    </source>
</reference>
<evidence type="ECO:0000313" key="4">
    <source>
        <dbReference type="Proteomes" id="UP000030744"/>
    </source>
</evidence>
<proteinExistence type="predicted"/>
<accession>U6KDA1</accession>
<feature type="chain" id="PRO_5004672587" evidence="2">
    <location>
        <begin position="35"/>
        <end position="393"/>
    </location>
</feature>
<feature type="compositionally biased region" description="Low complexity" evidence="1">
    <location>
        <begin position="265"/>
        <end position="288"/>
    </location>
</feature>
<keyword evidence="2" id="KW-0732">Signal</keyword>
<feature type="region of interest" description="Disordered" evidence="1">
    <location>
        <begin position="105"/>
        <end position="124"/>
    </location>
</feature>
<evidence type="ECO:0000256" key="1">
    <source>
        <dbReference type="SAM" id="MobiDB-lite"/>
    </source>
</evidence>
<dbReference type="AlphaFoldDB" id="U6KDA1"/>
<dbReference type="EMBL" id="HG686273">
    <property type="protein sequence ID" value="CDJ34232.1"/>
    <property type="molecule type" value="Genomic_DNA"/>
</dbReference>
<gene>
    <name evidence="3" type="ORF">EMH_0088810</name>
</gene>
<dbReference type="RefSeq" id="XP_013356795.1">
    <property type="nucleotide sequence ID" value="XM_013501341.1"/>
</dbReference>
<keyword evidence="4" id="KW-1185">Reference proteome</keyword>
<feature type="compositionally biased region" description="Basic and acidic residues" evidence="1">
    <location>
        <begin position="169"/>
        <end position="186"/>
    </location>
</feature>
<feature type="compositionally biased region" description="Polar residues" evidence="1">
    <location>
        <begin position="214"/>
        <end position="223"/>
    </location>
</feature>
<sequence length="393" mass="43593">MLSIQIFKNRKTRSVFLFFSVVFLLASEQHFVVAAASYAPLGDHWTAAAAVHPSTPLQFLRQHILLENVTNANVVPSVEESSVVSARYVRDGNIKVPDALHETLNFDSSFHPESPDTQRPLPVKVSGIDDQADALQQQLRAQQLRDVSDADRGDWDWATEDEWAEGEGQGEKEKENQKEEEHHEENGNDDQEPVEGAGVVPQWQLQGSAAEDSSVATNVNTSGAGRRTSDRFVDPRSEHQWPQQQQQQQRNGQQFEQSNDDWLGLPSQQQQRQPLPPQQQLLPPNRNPYGRGGEDEFLNQGPITNGPTGMRGHMTAPLEAQLVVRLSANGAYPLGSLLGLHLWAHVRAPLEAYLGAHLGAPLANNLEYSLGAYLEGYLEVHVWGNLRDLGAPL</sequence>
<protein>
    <submittedName>
        <fullName evidence="3">Uncharacterized protein</fullName>
    </submittedName>
</protein>
<organism evidence="3 4">
    <name type="scientific">Eimeria mitis</name>
    <dbReference type="NCBI Taxonomy" id="44415"/>
    <lineage>
        <taxon>Eukaryota</taxon>
        <taxon>Sar</taxon>
        <taxon>Alveolata</taxon>
        <taxon>Apicomplexa</taxon>
        <taxon>Conoidasida</taxon>
        <taxon>Coccidia</taxon>
        <taxon>Eucoccidiorida</taxon>
        <taxon>Eimeriorina</taxon>
        <taxon>Eimeriidae</taxon>
        <taxon>Eimeria</taxon>
    </lineage>
</organism>
<reference evidence="3" key="1">
    <citation type="submission" date="2013-10" db="EMBL/GenBank/DDBJ databases">
        <title>Genomic analysis of the causative agents of coccidiosis in chickens.</title>
        <authorList>
            <person name="Reid A.J."/>
            <person name="Blake D."/>
            <person name="Billington K."/>
            <person name="Browne H."/>
            <person name="Dunn M."/>
            <person name="Hung S."/>
            <person name="Kawahara F."/>
            <person name="Miranda-Saavedra D."/>
            <person name="Mourier T."/>
            <person name="Nagra H."/>
            <person name="Otto T.D."/>
            <person name="Rawlings N."/>
            <person name="Sanchez A."/>
            <person name="Sanders M."/>
            <person name="Subramaniam C."/>
            <person name="Tay Y."/>
            <person name="Dear P."/>
            <person name="Doerig C."/>
            <person name="Gruber A."/>
            <person name="Parkinson J."/>
            <person name="Shirley M."/>
            <person name="Wan K.L."/>
            <person name="Berriman M."/>
            <person name="Tomley F."/>
            <person name="Pain A."/>
        </authorList>
    </citation>
    <scope>NUCLEOTIDE SEQUENCE [LARGE SCALE GENOMIC DNA]</scope>
    <source>
        <strain evidence="3">Houghton</strain>
    </source>
</reference>
<feature type="signal peptide" evidence="2">
    <location>
        <begin position="1"/>
        <end position="34"/>
    </location>
</feature>
<dbReference type="VEuPathDB" id="ToxoDB:EMH_0088810"/>
<name>U6KDA1_9EIME</name>
<dbReference type="GeneID" id="25383155"/>
<feature type="compositionally biased region" description="Low complexity" evidence="1">
    <location>
        <begin position="240"/>
        <end position="257"/>
    </location>
</feature>
<feature type="compositionally biased region" description="Basic and acidic residues" evidence="1">
    <location>
        <begin position="227"/>
        <end position="239"/>
    </location>
</feature>
<evidence type="ECO:0000256" key="2">
    <source>
        <dbReference type="SAM" id="SignalP"/>
    </source>
</evidence>
<evidence type="ECO:0000313" key="3">
    <source>
        <dbReference type="EMBL" id="CDJ34232.1"/>
    </source>
</evidence>